<evidence type="ECO:0000256" key="1">
    <source>
        <dbReference type="SAM" id="Phobius"/>
    </source>
</evidence>
<dbReference type="RefSeq" id="WP_330601548.1">
    <property type="nucleotide sequence ID" value="NZ_BAABXP010000002.1"/>
</dbReference>
<dbReference type="InterPro" id="IPR017259">
    <property type="entry name" value="UCP037672"/>
</dbReference>
<proteinExistence type="predicted"/>
<dbReference type="EMBL" id="JBEPMJ010000019">
    <property type="protein sequence ID" value="MET3751255.1"/>
    <property type="molecule type" value="Genomic_DNA"/>
</dbReference>
<dbReference type="Pfam" id="PF12650">
    <property type="entry name" value="DUF3784"/>
    <property type="match status" value="1"/>
</dbReference>
<feature type="transmembrane region" description="Helical" evidence="1">
    <location>
        <begin position="6"/>
        <end position="23"/>
    </location>
</feature>
<dbReference type="Proteomes" id="UP001549106">
    <property type="component" value="Unassembled WGS sequence"/>
</dbReference>
<protein>
    <recommendedName>
        <fullName evidence="4">DUF3784 domain-containing protein</fullName>
    </recommendedName>
</protein>
<sequence length="103" mass="11841">MLFYIIFDLSMACITFGFGLWFYKSNGRAAKYLSGYSVKSGKYDEENMCKSYGKHMMGMAVPFLVGIAIDLWKAGLGCLIAWGAWFVLFVLLLIKRDRRERDQ</sequence>
<keyword evidence="3" id="KW-1185">Reference proteome</keyword>
<gene>
    <name evidence="2" type="ORF">ABID24_002513</name>
</gene>
<evidence type="ECO:0000313" key="3">
    <source>
        <dbReference type="Proteomes" id="UP001549106"/>
    </source>
</evidence>
<feature type="transmembrane region" description="Helical" evidence="1">
    <location>
        <begin position="74"/>
        <end position="94"/>
    </location>
</feature>
<keyword evidence="1" id="KW-1133">Transmembrane helix</keyword>
<reference evidence="2 3" key="1">
    <citation type="submission" date="2024-06" db="EMBL/GenBank/DDBJ databases">
        <title>Genomic Encyclopedia of Type Strains, Phase IV (KMG-IV): sequencing the most valuable type-strain genomes for metagenomic binning, comparative biology and taxonomic classification.</title>
        <authorList>
            <person name="Goeker M."/>
        </authorList>
    </citation>
    <scope>NUCLEOTIDE SEQUENCE [LARGE SCALE GENOMIC DNA]</scope>
    <source>
        <strain evidence="2 3">DSM 29492</strain>
    </source>
</reference>
<evidence type="ECO:0000313" key="2">
    <source>
        <dbReference type="EMBL" id="MET3751255.1"/>
    </source>
</evidence>
<keyword evidence="1" id="KW-0472">Membrane</keyword>
<accession>A0ABV2M452</accession>
<comment type="caution">
    <text evidence="2">The sequence shown here is derived from an EMBL/GenBank/DDBJ whole genome shotgun (WGS) entry which is preliminary data.</text>
</comment>
<evidence type="ECO:0008006" key="4">
    <source>
        <dbReference type="Google" id="ProtNLM"/>
    </source>
</evidence>
<organism evidence="2 3">
    <name type="scientific">Blautia caecimuris</name>
    <dbReference type="NCBI Taxonomy" id="1796615"/>
    <lineage>
        <taxon>Bacteria</taxon>
        <taxon>Bacillati</taxon>
        <taxon>Bacillota</taxon>
        <taxon>Clostridia</taxon>
        <taxon>Lachnospirales</taxon>
        <taxon>Lachnospiraceae</taxon>
        <taxon>Blautia</taxon>
    </lineage>
</organism>
<feature type="transmembrane region" description="Helical" evidence="1">
    <location>
        <begin position="52"/>
        <end position="68"/>
    </location>
</feature>
<keyword evidence="1" id="KW-0812">Transmembrane</keyword>
<name>A0ABV2M452_9FIRM</name>